<keyword evidence="2" id="KW-1185">Reference proteome</keyword>
<reference evidence="1 2" key="1">
    <citation type="submission" date="2020-08" db="EMBL/GenBank/DDBJ databases">
        <title>Sequencing the genomes of 1000 actinobacteria strains.</title>
        <authorList>
            <person name="Klenk H.-P."/>
        </authorList>
    </citation>
    <scope>NUCLEOTIDE SEQUENCE [LARGE SCALE GENOMIC DNA]</scope>
    <source>
        <strain evidence="1 2">DSM 102030</strain>
    </source>
</reference>
<accession>A0A7W7RD55</accession>
<name>A0A7W7RD55_9ACTN</name>
<dbReference type="EMBL" id="JACHJT010000001">
    <property type="protein sequence ID" value="MBB4929438.1"/>
    <property type="molecule type" value="Genomic_DNA"/>
</dbReference>
<proteinExistence type="predicted"/>
<comment type="caution">
    <text evidence="1">The sequence shown here is derived from an EMBL/GenBank/DDBJ whole genome shotgun (WGS) entry which is preliminary data.</text>
</comment>
<organism evidence="1 2">
    <name type="scientific">Lipingzhangella halophila</name>
    <dbReference type="NCBI Taxonomy" id="1783352"/>
    <lineage>
        <taxon>Bacteria</taxon>
        <taxon>Bacillati</taxon>
        <taxon>Actinomycetota</taxon>
        <taxon>Actinomycetes</taxon>
        <taxon>Streptosporangiales</taxon>
        <taxon>Nocardiopsidaceae</taxon>
        <taxon>Lipingzhangella</taxon>
    </lineage>
</organism>
<dbReference type="RefSeq" id="WP_184573924.1">
    <property type="nucleotide sequence ID" value="NZ_JACHJT010000001.1"/>
</dbReference>
<protein>
    <submittedName>
        <fullName evidence="1">Uncharacterized protein</fullName>
    </submittedName>
</protein>
<dbReference type="AlphaFoldDB" id="A0A7W7RD55"/>
<evidence type="ECO:0000313" key="1">
    <source>
        <dbReference type="EMBL" id="MBB4929438.1"/>
    </source>
</evidence>
<sequence>MQRSKVEDILMPGYVDRWTNGYFNLWNTAVYLAAQEGMLRIASADDRGQVQLSLAGSLSAEEDQLRGFLDGDAGEIFAAASLESQFLADGRDSNTCTRIRYVLGPRSCPDEAILECVEFTFDESCCFFVTPEWDGLVTGSHGSYEHWVDYLRSDTMDQRQEKVWRP</sequence>
<dbReference type="Proteomes" id="UP000523007">
    <property type="component" value="Unassembled WGS sequence"/>
</dbReference>
<gene>
    <name evidence="1" type="ORF">F4561_000258</name>
</gene>
<evidence type="ECO:0000313" key="2">
    <source>
        <dbReference type="Proteomes" id="UP000523007"/>
    </source>
</evidence>